<accession>A0A4V1J7C0</accession>
<sequence>MKLVEAEPLAKDLEKGLGEVHDLLSAFNPEYRLSMGICGIVTVALSEKLDQLSVEHHLVETTLEIDSDYQEAHDFIILEDDTILDATYTSLYKYVGLTAGYLSMSGRGRLFPKQKIVTLPVGEHELLARQMGLQARYFMDHYIPIDEVPQGRIIFEGKNEEEIAEAYAPVWDPENFSEYAPSKPTIEIGTKLAQFIVPEHIKLVA</sequence>
<comment type="caution">
    <text evidence="1">The sequence shown here is derived from an EMBL/GenBank/DDBJ whole genome shotgun (WGS) entry which is preliminary data.</text>
</comment>
<dbReference type="AlphaFoldDB" id="A0A4V1J7C0"/>
<evidence type="ECO:0000313" key="1">
    <source>
        <dbReference type="EMBL" id="RWZ78157.1"/>
    </source>
</evidence>
<protein>
    <submittedName>
        <fullName evidence="1">Uncharacterized protein</fullName>
    </submittedName>
</protein>
<evidence type="ECO:0000313" key="2">
    <source>
        <dbReference type="Proteomes" id="UP000289257"/>
    </source>
</evidence>
<keyword evidence="2" id="KW-1185">Reference proteome</keyword>
<proteinExistence type="predicted"/>
<name>A0A4V1J7C0_9BACT</name>
<dbReference type="Proteomes" id="UP000289257">
    <property type="component" value="Unassembled WGS sequence"/>
</dbReference>
<reference evidence="1" key="1">
    <citation type="submission" date="2019-01" db="EMBL/GenBank/DDBJ databases">
        <title>Genomic signatures and co-occurrence patterns of the ultra-small Saccharimodia (Patescibacteria phylum) suggest a symbiotic lifestyle.</title>
        <authorList>
            <person name="Lemos L."/>
            <person name="Medeiros J."/>
            <person name="Andreote F."/>
            <person name="Fernandes G."/>
            <person name="Varani A."/>
            <person name="Oliveira G."/>
            <person name="Pylro V."/>
        </authorList>
    </citation>
    <scope>NUCLEOTIDE SEQUENCE [LARGE SCALE GENOMIC DNA]</scope>
    <source>
        <strain evidence="1">AMD02</strain>
    </source>
</reference>
<organism evidence="1 2">
    <name type="scientific">Candidatus Microsaccharimonas sossegonensis</name>
    <dbReference type="NCBI Taxonomy" id="2506948"/>
    <lineage>
        <taxon>Bacteria</taxon>
        <taxon>Candidatus Saccharimonadota</taxon>
        <taxon>Candidatus Saccharimonadia</taxon>
        <taxon>Candidatus Saccharimonadales</taxon>
        <taxon>Candidatus Saccharimonadaceae</taxon>
        <taxon>Candidatus Microsaccharimonas</taxon>
    </lineage>
</organism>
<gene>
    <name evidence="1" type="ORF">EOT05_00045</name>
</gene>
<dbReference type="EMBL" id="SCKX01000001">
    <property type="protein sequence ID" value="RWZ78157.1"/>
    <property type="molecule type" value="Genomic_DNA"/>
</dbReference>